<organism evidence="1 2">
    <name type="scientific">Stratiformator vulcanicus</name>
    <dbReference type="NCBI Taxonomy" id="2527980"/>
    <lineage>
        <taxon>Bacteria</taxon>
        <taxon>Pseudomonadati</taxon>
        <taxon>Planctomycetota</taxon>
        <taxon>Planctomycetia</taxon>
        <taxon>Planctomycetales</taxon>
        <taxon>Planctomycetaceae</taxon>
        <taxon>Stratiformator</taxon>
    </lineage>
</organism>
<evidence type="ECO:0000313" key="2">
    <source>
        <dbReference type="Proteomes" id="UP000317318"/>
    </source>
</evidence>
<keyword evidence="2" id="KW-1185">Reference proteome</keyword>
<dbReference type="EMBL" id="CP036268">
    <property type="protein sequence ID" value="QDT39163.1"/>
    <property type="molecule type" value="Genomic_DNA"/>
</dbReference>
<sequence length="173" mass="18585">MEQPEAQPDSQPLWVRSLACVRRRMPVIALLGMVTIFGTAAWLSSTSQKEHAVDLELVDGSEFNVETDLVIESRGTDDSAVSGPALLPTEVVARPIFADSAIADESVGGPSHESIQLAVAYEDDLSNPVVELISIDDSPSDVRLRQASTSSAQVGQSLEQRPAWLTGRIESID</sequence>
<evidence type="ECO:0000313" key="1">
    <source>
        <dbReference type="EMBL" id="QDT39163.1"/>
    </source>
</evidence>
<dbReference type="KEGG" id="svp:Pan189_35660"/>
<name>A0A517R5Q9_9PLAN</name>
<accession>A0A517R5Q9</accession>
<dbReference type="Proteomes" id="UP000317318">
    <property type="component" value="Chromosome"/>
</dbReference>
<reference evidence="1 2" key="1">
    <citation type="submission" date="2019-02" db="EMBL/GenBank/DDBJ databases">
        <title>Deep-cultivation of Planctomycetes and their phenomic and genomic characterization uncovers novel biology.</title>
        <authorList>
            <person name="Wiegand S."/>
            <person name="Jogler M."/>
            <person name="Boedeker C."/>
            <person name="Pinto D."/>
            <person name="Vollmers J."/>
            <person name="Rivas-Marin E."/>
            <person name="Kohn T."/>
            <person name="Peeters S.H."/>
            <person name="Heuer A."/>
            <person name="Rast P."/>
            <person name="Oberbeckmann S."/>
            <person name="Bunk B."/>
            <person name="Jeske O."/>
            <person name="Meyerdierks A."/>
            <person name="Storesund J.E."/>
            <person name="Kallscheuer N."/>
            <person name="Luecker S."/>
            <person name="Lage O.M."/>
            <person name="Pohl T."/>
            <person name="Merkel B.J."/>
            <person name="Hornburger P."/>
            <person name="Mueller R.-W."/>
            <person name="Bruemmer F."/>
            <person name="Labrenz M."/>
            <person name="Spormann A.M."/>
            <person name="Op den Camp H."/>
            <person name="Overmann J."/>
            <person name="Amann R."/>
            <person name="Jetten M.S.M."/>
            <person name="Mascher T."/>
            <person name="Medema M.H."/>
            <person name="Devos D.P."/>
            <person name="Kaster A.-K."/>
            <person name="Ovreas L."/>
            <person name="Rohde M."/>
            <person name="Galperin M.Y."/>
            <person name="Jogler C."/>
        </authorList>
    </citation>
    <scope>NUCLEOTIDE SEQUENCE [LARGE SCALE GENOMIC DNA]</scope>
    <source>
        <strain evidence="1 2">Pan189</strain>
    </source>
</reference>
<dbReference type="AlphaFoldDB" id="A0A517R5Q9"/>
<gene>
    <name evidence="1" type="ORF">Pan189_35660</name>
</gene>
<protein>
    <submittedName>
        <fullName evidence="1">Uncharacterized protein</fullName>
    </submittedName>
</protein>
<proteinExistence type="predicted"/>